<protein>
    <submittedName>
        <fullName evidence="2">DUF6281 family protein</fullName>
    </submittedName>
</protein>
<dbReference type="RefSeq" id="WP_306086274.1">
    <property type="nucleotide sequence ID" value="NZ_CP120992.1"/>
</dbReference>
<name>A0ABY9HYS4_9ACTN</name>
<sequence length="132" mass="13185">MRAKPRTRRWAGALAGVMALMAAGCDGGLEAGGASEGKCAYVVKYEGRSYLDVRGRSATDRKFTVGESLGTGLLPGCDESGGADGAEAPEKVTAYEVEGIAPAVAVAAGKTPAEAVLVAVRGADLAPLDAAS</sequence>
<dbReference type="Pfam" id="PF19797">
    <property type="entry name" value="DUF6281"/>
    <property type="match status" value="1"/>
</dbReference>
<dbReference type="InterPro" id="IPR046248">
    <property type="entry name" value="DUF6281"/>
</dbReference>
<keyword evidence="3" id="KW-1185">Reference proteome</keyword>
<accession>A0ABY9HYS4</accession>
<evidence type="ECO:0000313" key="3">
    <source>
        <dbReference type="Proteomes" id="UP001229952"/>
    </source>
</evidence>
<keyword evidence="1" id="KW-0732">Signal</keyword>
<organism evidence="2 3">
    <name type="scientific">Streptomyces laculatispora</name>
    <dbReference type="NCBI Taxonomy" id="887464"/>
    <lineage>
        <taxon>Bacteria</taxon>
        <taxon>Bacillati</taxon>
        <taxon>Actinomycetota</taxon>
        <taxon>Actinomycetes</taxon>
        <taxon>Kitasatosporales</taxon>
        <taxon>Streptomycetaceae</taxon>
        <taxon>Streptomyces</taxon>
    </lineage>
</organism>
<dbReference type="EMBL" id="CP120992">
    <property type="protein sequence ID" value="WLQ39715.1"/>
    <property type="molecule type" value="Genomic_DNA"/>
</dbReference>
<feature type="signal peptide" evidence="1">
    <location>
        <begin position="1"/>
        <end position="22"/>
    </location>
</feature>
<dbReference type="PROSITE" id="PS51257">
    <property type="entry name" value="PROKAR_LIPOPROTEIN"/>
    <property type="match status" value="1"/>
</dbReference>
<proteinExistence type="predicted"/>
<dbReference type="Proteomes" id="UP001229952">
    <property type="component" value="Chromosome"/>
</dbReference>
<evidence type="ECO:0000313" key="2">
    <source>
        <dbReference type="EMBL" id="WLQ39715.1"/>
    </source>
</evidence>
<gene>
    <name evidence="2" type="ORF">P8A22_06685</name>
</gene>
<evidence type="ECO:0000256" key="1">
    <source>
        <dbReference type="SAM" id="SignalP"/>
    </source>
</evidence>
<reference evidence="2 3" key="1">
    <citation type="submission" date="2023-03" db="EMBL/GenBank/DDBJ databases">
        <title>Isolation and description of six Streptomyces strains from soil environments, able to metabolize different microbial glucans.</title>
        <authorList>
            <person name="Widen T."/>
            <person name="Larsbrink J."/>
        </authorList>
    </citation>
    <scope>NUCLEOTIDE SEQUENCE [LARGE SCALE GENOMIC DNA]</scope>
    <source>
        <strain evidence="2 3">Mut2</strain>
    </source>
</reference>
<feature type="chain" id="PRO_5047313607" evidence="1">
    <location>
        <begin position="23"/>
        <end position="132"/>
    </location>
</feature>